<organism evidence="1">
    <name type="scientific">Anguilla anguilla</name>
    <name type="common">European freshwater eel</name>
    <name type="synonym">Muraena anguilla</name>
    <dbReference type="NCBI Taxonomy" id="7936"/>
    <lineage>
        <taxon>Eukaryota</taxon>
        <taxon>Metazoa</taxon>
        <taxon>Chordata</taxon>
        <taxon>Craniata</taxon>
        <taxon>Vertebrata</taxon>
        <taxon>Euteleostomi</taxon>
        <taxon>Actinopterygii</taxon>
        <taxon>Neopterygii</taxon>
        <taxon>Teleostei</taxon>
        <taxon>Anguilliformes</taxon>
        <taxon>Anguillidae</taxon>
        <taxon>Anguilla</taxon>
    </lineage>
</organism>
<sequence length="28" mass="3392">MWVAIRVKLSTKQSSVYQRQQCLQYISF</sequence>
<dbReference type="AlphaFoldDB" id="A0A0E9UZM8"/>
<accession>A0A0E9UZM8</accession>
<dbReference type="EMBL" id="GBXM01037345">
    <property type="protein sequence ID" value="JAH71232.1"/>
    <property type="molecule type" value="Transcribed_RNA"/>
</dbReference>
<reference evidence="1" key="1">
    <citation type="submission" date="2014-11" db="EMBL/GenBank/DDBJ databases">
        <authorList>
            <person name="Amaro Gonzalez C."/>
        </authorList>
    </citation>
    <scope>NUCLEOTIDE SEQUENCE</scope>
</reference>
<reference evidence="1" key="2">
    <citation type="journal article" date="2015" name="Fish Shellfish Immunol.">
        <title>Early steps in the European eel (Anguilla anguilla)-Vibrio vulnificus interaction in the gills: Role of the RtxA13 toxin.</title>
        <authorList>
            <person name="Callol A."/>
            <person name="Pajuelo D."/>
            <person name="Ebbesson L."/>
            <person name="Teles M."/>
            <person name="MacKenzie S."/>
            <person name="Amaro C."/>
        </authorList>
    </citation>
    <scope>NUCLEOTIDE SEQUENCE</scope>
</reference>
<proteinExistence type="predicted"/>
<evidence type="ECO:0000313" key="1">
    <source>
        <dbReference type="EMBL" id="JAH71232.1"/>
    </source>
</evidence>
<name>A0A0E9UZM8_ANGAN</name>
<protein>
    <submittedName>
        <fullName evidence="1">Uncharacterized protein</fullName>
    </submittedName>
</protein>